<organism evidence="1 2">
    <name type="scientific">Pristionchus pacificus</name>
    <name type="common">Parasitic nematode worm</name>
    <dbReference type="NCBI Taxonomy" id="54126"/>
    <lineage>
        <taxon>Eukaryota</taxon>
        <taxon>Metazoa</taxon>
        <taxon>Ecdysozoa</taxon>
        <taxon>Nematoda</taxon>
        <taxon>Chromadorea</taxon>
        <taxon>Rhabditida</taxon>
        <taxon>Rhabditina</taxon>
        <taxon>Diplogasteromorpha</taxon>
        <taxon>Diplogasteroidea</taxon>
        <taxon>Neodiplogasteridae</taxon>
        <taxon>Pristionchus</taxon>
    </lineage>
</organism>
<name>A0A2A6CY98_PRIPA</name>
<accession>A0A2A6CY98</accession>
<gene>
    <name evidence="1" type="primary">WBGene00282520</name>
</gene>
<evidence type="ECO:0000313" key="1">
    <source>
        <dbReference type="EnsemblMetazoa" id="PPA44151.1"/>
    </source>
</evidence>
<dbReference type="AlphaFoldDB" id="A0A2A6CY98"/>
<accession>A0A8R1UYW1</accession>
<dbReference type="Proteomes" id="UP000005239">
    <property type="component" value="Unassembled WGS sequence"/>
</dbReference>
<reference evidence="2" key="1">
    <citation type="journal article" date="2008" name="Nat. Genet.">
        <title>The Pristionchus pacificus genome provides a unique perspective on nematode lifestyle and parasitism.</title>
        <authorList>
            <person name="Dieterich C."/>
            <person name="Clifton S.W."/>
            <person name="Schuster L.N."/>
            <person name="Chinwalla A."/>
            <person name="Delehaunty K."/>
            <person name="Dinkelacker I."/>
            <person name="Fulton L."/>
            <person name="Fulton R."/>
            <person name="Godfrey J."/>
            <person name="Minx P."/>
            <person name="Mitreva M."/>
            <person name="Roeseler W."/>
            <person name="Tian H."/>
            <person name="Witte H."/>
            <person name="Yang S.P."/>
            <person name="Wilson R.K."/>
            <person name="Sommer R.J."/>
        </authorList>
    </citation>
    <scope>NUCLEOTIDE SEQUENCE [LARGE SCALE GENOMIC DNA]</scope>
    <source>
        <strain evidence="2">PS312</strain>
    </source>
</reference>
<evidence type="ECO:0000313" key="2">
    <source>
        <dbReference type="Proteomes" id="UP000005239"/>
    </source>
</evidence>
<reference evidence="1" key="2">
    <citation type="submission" date="2022-06" db="UniProtKB">
        <authorList>
            <consortium name="EnsemblMetazoa"/>
        </authorList>
    </citation>
    <scope>IDENTIFICATION</scope>
    <source>
        <strain evidence="1">PS312</strain>
    </source>
</reference>
<dbReference type="EnsemblMetazoa" id="PPA44151.1">
    <property type="protein sequence ID" value="PPA44151.1"/>
    <property type="gene ID" value="WBGene00282520"/>
</dbReference>
<keyword evidence="2" id="KW-1185">Reference proteome</keyword>
<proteinExistence type="predicted"/>
<protein>
    <submittedName>
        <fullName evidence="1">Uncharacterized protein</fullName>
    </submittedName>
</protein>
<sequence length="116" mass="12905">MLDYQSGTINYDPAGCHYHDETRRKGYESAVLSSVHALSCLSGCTILFETKLEIMRIVESADWIVLEAGIEQKGGQGEKEDAKDEEIDEEQRLAARRTCAHCGLGVDVKKKVSNEE</sequence>